<keyword evidence="2" id="KW-1185">Reference proteome</keyword>
<reference evidence="1" key="1">
    <citation type="journal article" date="2021" name="Mol. Ecol. Resour.">
        <title>Phylogenomic analyses of the genus Drosophila reveals genomic signals of climate adaptation.</title>
        <authorList>
            <person name="Li F."/>
            <person name="Rane R.V."/>
            <person name="Luria V."/>
            <person name="Xiong Z."/>
            <person name="Chen J."/>
            <person name="Li Z."/>
            <person name="Catullo R.A."/>
            <person name="Griffin P.C."/>
            <person name="Schiffer M."/>
            <person name="Pearce S."/>
            <person name="Lee S.F."/>
            <person name="McElroy K."/>
            <person name="Stocker A."/>
            <person name="Shirriffs J."/>
            <person name="Cockerell F."/>
            <person name="Coppin C."/>
            <person name="Sgro C.M."/>
            <person name="Karger A."/>
            <person name="Cain J.W."/>
            <person name="Weber J.A."/>
            <person name="Santpere G."/>
            <person name="Kirschner M.W."/>
            <person name="Hoffmann A.A."/>
            <person name="Oakeshott J.G."/>
            <person name="Zhang G."/>
        </authorList>
    </citation>
    <scope>NUCLEOTIDE SEQUENCE</scope>
    <source>
        <strain evidence="1">BGI-SZ-2011g</strain>
    </source>
</reference>
<dbReference type="Proteomes" id="UP001200034">
    <property type="component" value="Unassembled WGS sequence"/>
</dbReference>
<dbReference type="EMBL" id="JAJJHW010002585">
    <property type="protein sequence ID" value="KAH8369982.1"/>
    <property type="molecule type" value="Genomic_DNA"/>
</dbReference>
<gene>
    <name evidence="1" type="ORF">KR093_001764</name>
</gene>
<evidence type="ECO:0000313" key="1">
    <source>
        <dbReference type="EMBL" id="KAH8369982.1"/>
    </source>
</evidence>
<comment type="caution">
    <text evidence="1">The sequence shown here is derived from an EMBL/GenBank/DDBJ whole genome shotgun (WGS) entry which is preliminary data.</text>
</comment>
<protein>
    <submittedName>
        <fullName evidence="1">Uncharacterized protein</fullName>
    </submittedName>
</protein>
<organism evidence="1 2">
    <name type="scientific">Drosophila rubida</name>
    <dbReference type="NCBI Taxonomy" id="30044"/>
    <lineage>
        <taxon>Eukaryota</taxon>
        <taxon>Metazoa</taxon>
        <taxon>Ecdysozoa</taxon>
        <taxon>Arthropoda</taxon>
        <taxon>Hexapoda</taxon>
        <taxon>Insecta</taxon>
        <taxon>Pterygota</taxon>
        <taxon>Neoptera</taxon>
        <taxon>Endopterygota</taxon>
        <taxon>Diptera</taxon>
        <taxon>Brachycera</taxon>
        <taxon>Muscomorpha</taxon>
        <taxon>Ephydroidea</taxon>
        <taxon>Drosophilidae</taxon>
        <taxon>Drosophila</taxon>
    </lineage>
</organism>
<sequence length="225" mass="25638">MAAQINIKSDGDVSAKKKDLSMHTKKTVLEFLKENGCTCDNLETVARARRHDTQKIIDFICQSYENAEQAVNQDCDSVSFNNINQWLELVKNSDLSTICQYEAAAVLNAIRHNEPQSEPEQLGGINMRQAYTFLENALTGQPQKKLDEATEAFVSREIEVSKLINLNWIYVIITANLQLLIADANTEQSDNLARIMRQCLFDRQEYDYEAEPHRCSLDPLFLSDE</sequence>
<name>A0AAD4PK05_9MUSC</name>
<proteinExistence type="predicted"/>
<dbReference type="AlphaFoldDB" id="A0AAD4PK05"/>
<accession>A0AAD4PK05</accession>
<evidence type="ECO:0000313" key="2">
    <source>
        <dbReference type="Proteomes" id="UP001200034"/>
    </source>
</evidence>